<comment type="caution">
    <text evidence="2">The sequence shown here is derived from an EMBL/GenBank/DDBJ whole genome shotgun (WGS) entry which is preliminary data.</text>
</comment>
<protein>
    <submittedName>
        <fullName evidence="2">Uncharacterized protein</fullName>
    </submittedName>
</protein>
<dbReference type="RefSeq" id="XP_007773634.1">
    <property type="nucleotide sequence ID" value="XM_007775444.1"/>
</dbReference>
<accession>A0A5M3MBE7</accession>
<feature type="transmembrane region" description="Helical" evidence="1">
    <location>
        <begin position="94"/>
        <end position="112"/>
    </location>
</feature>
<feature type="transmembrane region" description="Helical" evidence="1">
    <location>
        <begin position="124"/>
        <end position="147"/>
    </location>
</feature>
<evidence type="ECO:0000313" key="3">
    <source>
        <dbReference type="Proteomes" id="UP000053558"/>
    </source>
</evidence>
<evidence type="ECO:0000256" key="1">
    <source>
        <dbReference type="SAM" id="Phobius"/>
    </source>
</evidence>
<keyword evidence="1" id="KW-0812">Transmembrane</keyword>
<keyword evidence="1" id="KW-0472">Membrane</keyword>
<dbReference type="AlphaFoldDB" id="A0A5M3MBE7"/>
<name>A0A5M3MBE7_CONPW</name>
<evidence type="ECO:0000313" key="2">
    <source>
        <dbReference type="EMBL" id="EIW76403.1"/>
    </source>
</evidence>
<gene>
    <name evidence="2" type="ORF">CONPUDRAFT_76750</name>
</gene>
<reference evidence="3" key="1">
    <citation type="journal article" date="2012" name="Science">
        <title>The Paleozoic origin of enzymatic lignin decomposition reconstructed from 31 fungal genomes.</title>
        <authorList>
            <person name="Floudas D."/>
            <person name="Binder M."/>
            <person name="Riley R."/>
            <person name="Barry K."/>
            <person name="Blanchette R.A."/>
            <person name="Henrissat B."/>
            <person name="Martinez A.T."/>
            <person name="Otillar R."/>
            <person name="Spatafora J.W."/>
            <person name="Yadav J.S."/>
            <person name="Aerts A."/>
            <person name="Benoit I."/>
            <person name="Boyd A."/>
            <person name="Carlson A."/>
            <person name="Copeland A."/>
            <person name="Coutinho P.M."/>
            <person name="de Vries R.P."/>
            <person name="Ferreira P."/>
            <person name="Findley K."/>
            <person name="Foster B."/>
            <person name="Gaskell J."/>
            <person name="Glotzer D."/>
            <person name="Gorecki P."/>
            <person name="Heitman J."/>
            <person name="Hesse C."/>
            <person name="Hori C."/>
            <person name="Igarashi K."/>
            <person name="Jurgens J.A."/>
            <person name="Kallen N."/>
            <person name="Kersten P."/>
            <person name="Kohler A."/>
            <person name="Kuees U."/>
            <person name="Kumar T.K.A."/>
            <person name="Kuo A."/>
            <person name="LaButti K."/>
            <person name="Larrondo L.F."/>
            <person name="Lindquist E."/>
            <person name="Ling A."/>
            <person name="Lombard V."/>
            <person name="Lucas S."/>
            <person name="Lundell T."/>
            <person name="Martin R."/>
            <person name="McLaughlin D.J."/>
            <person name="Morgenstern I."/>
            <person name="Morin E."/>
            <person name="Murat C."/>
            <person name="Nagy L.G."/>
            <person name="Nolan M."/>
            <person name="Ohm R.A."/>
            <person name="Patyshakuliyeva A."/>
            <person name="Rokas A."/>
            <person name="Ruiz-Duenas F.J."/>
            <person name="Sabat G."/>
            <person name="Salamov A."/>
            <person name="Samejima M."/>
            <person name="Schmutz J."/>
            <person name="Slot J.C."/>
            <person name="St John F."/>
            <person name="Stenlid J."/>
            <person name="Sun H."/>
            <person name="Sun S."/>
            <person name="Syed K."/>
            <person name="Tsang A."/>
            <person name="Wiebenga A."/>
            <person name="Young D."/>
            <person name="Pisabarro A."/>
            <person name="Eastwood D.C."/>
            <person name="Martin F."/>
            <person name="Cullen D."/>
            <person name="Grigoriev I.V."/>
            <person name="Hibbett D.S."/>
        </authorList>
    </citation>
    <scope>NUCLEOTIDE SEQUENCE [LARGE SCALE GENOMIC DNA]</scope>
    <source>
        <strain evidence="3">RWD-64-598 SS2</strain>
    </source>
</reference>
<sequence>MTSSLTPLEQAEQFAYGFTIVVYAFLLDIGREVTTFRQTTLGIRVTVIIHRSGRFDLAALRRYSLGNLSHVDANLRPKFKNLSKPLVPAWTDSILVFIITFLLQGMIAMMAVRVCILLGKPRKLMITLAVGFFIGQSARLFAIIYNMTLMSTGRTQVSWFDPVADGSILIFELALCILVLYYVFLRFRERRRPGIKVYNDSKQTLSSFLCIVQLISTDVNPAPFPTPALARPGFPRYIFLVL</sequence>
<proteinExistence type="predicted"/>
<organism evidence="2 3">
    <name type="scientific">Coniophora puteana (strain RWD-64-598)</name>
    <name type="common">Brown rot fungus</name>
    <dbReference type="NCBI Taxonomy" id="741705"/>
    <lineage>
        <taxon>Eukaryota</taxon>
        <taxon>Fungi</taxon>
        <taxon>Dikarya</taxon>
        <taxon>Basidiomycota</taxon>
        <taxon>Agaricomycotina</taxon>
        <taxon>Agaricomycetes</taxon>
        <taxon>Agaricomycetidae</taxon>
        <taxon>Boletales</taxon>
        <taxon>Coniophorineae</taxon>
        <taxon>Coniophoraceae</taxon>
        <taxon>Coniophora</taxon>
    </lineage>
</organism>
<keyword evidence="1" id="KW-1133">Transmembrane helix</keyword>
<feature type="transmembrane region" description="Helical" evidence="1">
    <location>
        <begin position="167"/>
        <end position="185"/>
    </location>
</feature>
<keyword evidence="3" id="KW-1185">Reference proteome</keyword>
<dbReference type="EMBL" id="JH711586">
    <property type="protein sequence ID" value="EIW76403.1"/>
    <property type="molecule type" value="Genomic_DNA"/>
</dbReference>
<dbReference type="Proteomes" id="UP000053558">
    <property type="component" value="Unassembled WGS sequence"/>
</dbReference>
<dbReference type="KEGG" id="cput:CONPUDRAFT_76750"/>
<dbReference type="GeneID" id="19209525"/>